<dbReference type="Proteomes" id="UP000272942">
    <property type="component" value="Unassembled WGS sequence"/>
</dbReference>
<evidence type="ECO:0000313" key="1">
    <source>
        <dbReference type="EMBL" id="VDP93797.1"/>
    </source>
</evidence>
<name>A0A183BBD8_9TREM</name>
<gene>
    <name evidence="1" type="ORF">ECPE_LOCUS16525</name>
</gene>
<evidence type="ECO:0000313" key="3">
    <source>
        <dbReference type="WBParaSite" id="ECPE_0001656601-mRNA-1"/>
    </source>
</evidence>
<reference evidence="1 2" key="2">
    <citation type="submission" date="2018-11" db="EMBL/GenBank/DDBJ databases">
        <authorList>
            <consortium name="Pathogen Informatics"/>
        </authorList>
    </citation>
    <scope>NUCLEOTIDE SEQUENCE [LARGE SCALE GENOMIC DNA]</scope>
    <source>
        <strain evidence="1 2">Egypt</strain>
    </source>
</reference>
<protein>
    <submittedName>
        <fullName evidence="1 3">Uncharacterized protein</fullName>
    </submittedName>
</protein>
<reference evidence="3" key="1">
    <citation type="submission" date="2016-06" db="UniProtKB">
        <authorList>
            <consortium name="WormBaseParasite"/>
        </authorList>
    </citation>
    <scope>IDENTIFICATION</scope>
</reference>
<accession>A0A183BBD8</accession>
<keyword evidence="2" id="KW-1185">Reference proteome</keyword>
<sequence length="91" mass="9492">MSLGRVGGACEPEVVESQVEDAGVVGPVREDEFADLLLVIGSDGAGLGLWATEPGPTPASKTAVGVLGGKEVRMMWKQTKRELKALSPMLN</sequence>
<dbReference type="EMBL" id="UZAN01064722">
    <property type="protein sequence ID" value="VDP93797.1"/>
    <property type="molecule type" value="Genomic_DNA"/>
</dbReference>
<dbReference type="WBParaSite" id="ECPE_0001656601-mRNA-1">
    <property type="protein sequence ID" value="ECPE_0001656601-mRNA-1"/>
    <property type="gene ID" value="ECPE_0001656601"/>
</dbReference>
<organism evidence="3">
    <name type="scientific">Echinostoma caproni</name>
    <dbReference type="NCBI Taxonomy" id="27848"/>
    <lineage>
        <taxon>Eukaryota</taxon>
        <taxon>Metazoa</taxon>
        <taxon>Spiralia</taxon>
        <taxon>Lophotrochozoa</taxon>
        <taxon>Platyhelminthes</taxon>
        <taxon>Trematoda</taxon>
        <taxon>Digenea</taxon>
        <taxon>Plagiorchiida</taxon>
        <taxon>Echinostomata</taxon>
        <taxon>Echinostomatoidea</taxon>
        <taxon>Echinostomatidae</taxon>
        <taxon>Echinostoma</taxon>
    </lineage>
</organism>
<proteinExistence type="predicted"/>
<evidence type="ECO:0000313" key="2">
    <source>
        <dbReference type="Proteomes" id="UP000272942"/>
    </source>
</evidence>
<dbReference type="AlphaFoldDB" id="A0A183BBD8"/>